<reference evidence="2 3" key="1">
    <citation type="submission" date="2019-12" db="EMBL/GenBank/DDBJ databases">
        <title>Isolation and characterization of three novel carbon monoxide-oxidizing members of Halobacteria from salione crusts and soils.</title>
        <authorList>
            <person name="Myers M.R."/>
            <person name="King G.M."/>
        </authorList>
    </citation>
    <scope>NUCLEOTIDE SEQUENCE [LARGE SCALE GENOMIC DNA]</scope>
    <source>
        <strain evidence="2 3">WSH3</strain>
    </source>
</reference>
<gene>
    <name evidence="2" type="ORF">GRX03_12880</name>
</gene>
<feature type="transmembrane region" description="Helical" evidence="1">
    <location>
        <begin position="14"/>
        <end position="34"/>
    </location>
</feature>
<evidence type="ECO:0000256" key="1">
    <source>
        <dbReference type="SAM" id="Phobius"/>
    </source>
</evidence>
<evidence type="ECO:0000313" key="3">
    <source>
        <dbReference type="Proteomes" id="UP000466535"/>
    </source>
</evidence>
<dbReference type="RefSeq" id="WP_159764631.1">
    <property type="nucleotide sequence ID" value="NZ_WUUT01000005.1"/>
</dbReference>
<evidence type="ECO:0000313" key="2">
    <source>
        <dbReference type="EMBL" id="MXR52497.1"/>
    </source>
</evidence>
<dbReference type="EMBL" id="WUUT01000005">
    <property type="protein sequence ID" value="MXR52497.1"/>
    <property type="molecule type" value="Genomic_DNA"/>
</dbReference>
<dbReference type="AlphaFoldDB" id="A0A6B0T6F0"/>
<keyword evidence="1" id="KW-1133">Transmembrane helix</keyword>
<organism evidence="2 3">
    <name type="scientific">Halovenus carboxidivorans</name>
    <dbReference type="NCBI Taxonomy" id="2692199"/>
    <lineage>
        <taxon>Archaea</taxon>
        <taxon>Methanobacteriati</taxon>
        <taxon>Methanobacteriota</taxon>
        <taxon>Stenosarchaea group</taxon>
        <taxon>Halobacteria</taxon>
        <taxon>Halobacteriales</taxon>
        <taxon>Haloarculaceae</taxon>
        <taxon>Halovenus</taxon>
    </lineage>
</organism>
<proteinExistence type="predicted"/>
<dbReference type="Proteomes" id="UP000466535">
    <property type="component" value="Unassembled WGS sequence"/>
</dbReference>
<keyword evidence="1" id="KW-0472">Membrane</keyword>
<sequence length="70" mass="7075">MAETTQSSDLGKGLVLTFGAIGALGAIAMAGSSYMSFAEHDETLQLLSGVFLTVALLASGIAVAAVHLYD</sequence>
<keyword evidence="3" id="KW-1185">Reference proteome</keyword>
<name>A0A6B0T6F0_9EURY</name>
<keyword evidence="1" id="KW-0812">Transmembrane</keyword>
<comment type="caution">
    <text evidence="2">The sequence shown here is derived from an EMBL/GenBank/DDBJ whole genome shotgun (WGS) entry which is preliminary data.</text>
</comment>
<feature type="transmembrane region" description="Helical" evidence="1">
    <location>
        <begin position="46"/>
        <end position="69"/>
    </location>
</feature>
<accession>A0A6B0T6F0</accession>
<protein>
    <submittedName>
        <fullName evidence="2">Uncharacterized protein</fullName>
    </submittedName>
</protein>